<organism evidence="1 2">
    <name type="scientific">Glycine soja</name>
    <name type="common">Wild soybean</name>
    <dbReference type="NCBI Taxonomy" id="3848"/>
    <lineage>
        <taxon>Eukaryota</taxon>
        <taxon>Viridiplantae</taxon>
        <taxon>Streptophyta</taxon>
        <taxon>Embryophyta</taxon>
        <taxon>Tracheophyta</taxon>
        <taxon>Spermatophyta</taxon>
        <taxon>Magnoliopsida</taxon>
        <taxon>eudicotyledons</taxon>
        <taxon>Gunneridae</taxon>
        <taxon>Pentapetalae</taxon>
        <taxon>rosids</taxon>
        <taxon>fabids</taxon>
        <taxon>Fabales</taxon>
        <taxon>Fabaceae</taxon>
        <taxon>Papilionoideae</taxon>
        <taxon>50 kb inversion clade</taxon>
        <taxon>NPAAA clade</taxon>
        <taxon>indigoferoid/millettioid clade</taxon>
        <taxon>Phaseoleae</taxon>
        <taxon>Glycine</taxon>
        <taxon>Glycine subgen. Soja</taxon>
    </lineage>
</organism>
<proteinExistence type="predicted"/>
<sequence length="155" mass="17506">MPMGNHPCPCGKIFPSAGFHTGQSPRGSRLRIQIDTPSFTISSHSCWGLDDEALSGTTVGVASLHLQEQEKIIQAEIMELELGIPKKCASYDFELEQLPVVLWSNKKITEHLYDSVTKGHRHSGETLRGVRIFEGQDRHCQHHFVFRQAFEDKLH</sequence>
<dbReference type="Proteomes" id="UP000289340">
    <property type="component" value="Chromosome 3"/>
</dbReference>
<evidence type="ECO:0000313" key="1">
    <source>
        <dbReference type="EMBL" id="RZC20499.1"/>
    </source>
</evidence>
<reference evidence="1 2" key="1">
    <citation type="submission" date="2018-09" db="EMBL/GenBank/DDBJ databases">
        <title>A high-quality reference genome of wild soybean provides a powerful tool to mine soybean genomes.</title>
        <authorList>
            <person name="Xie M."/>
            <person name="Chung C.Y.L."/>
            <person name="Li M.-W."/>
            <person name="Wong F.-L."/>
            <person name="Chan T.-F."/>
            <person name="Lam H.-M."/>
        </authorList>
    </citation>
    <scope>NUCLEOTIDE SEQUENCE [LARGE SCALE GENOMIC DNA]</scope>
    <source>
        <strain evidence="2">cv. W05</strain>
        <tissue evidence="1">Hypocotyl of etiolated seedlings</tissue>
    </source>
</reference>
<name>A0A445LBN4_GLYSO</name>
<dbReference type="AlphaFoldDB" id="A0A445LBN4"/>
<evidence type="ECO:0000313" key="2">
    <source>
        <dbReference type="Proteomes" id="UP000289340"/>
    </source>
</evidence>
<dbReference type="EMBL" id="QZWG01000003">
    <property type="protein sequence ID" value="RZC20499.1"/>
    <property type="molecule type" value="Genomic_DNA"/>
</dbReference>
<comment type="caution">
    <text evidence="1">The sequence shown here is derived from an EMBL/GenBank/DDBJ whole genome shotgun (WGS) entry which is preliminary data.</text>
</comment>
<accession>A0A445LBN4</accession>
<gene>
    <name evidence="1" type="ORF">D0Y65_007069</name>
</gene>
<protein>
    <submittedName>
        <fullName evidence="1">Uncharacterized protein</fullName>
    </submittedName>
</protein>
<keyword evidence="2" id="KW-1185">Reference proteome</keyword>